<dbReference type="AlphaFoldDB" id="A7EES4"/>
<evidence type="ECO:0000313" key="1">
    <source>
        <dbReference type="EMBL" id="EDO01340.1"/>
    </source>
</evidence>
<dbReference type="Proteomes" id="UP000001312">
    <property type="component" value="Unassembled WGS sequence"/>
</dbReference>
<accession>A7EES4</accession>
<reference evidence="2" key="1">
    <citation type="journal article" date="2011" name="PLoS Genet.">
        <title>Genomic analysis of the necrotrophic fungal pathogens Sclerotinia sclerotiorum and Botrytis cinerea.</title>
        <authorList>
            <person name="Amselem J."/>
            <person name="Cuomo C.A."/>
            <person name="van Kan J.A."/>
            <person name="Viaud M."/>
            <person name="Benito E.P."/>
            <person name="Couloux A."/>
            <person name="Coutinho P.M."/>
            <person name="de Vries R.P."/>
            <person name="Dyer P.S."/>
            <person name="Fillinger S."/>
            <person name="Fournier E."/>
            <person name="Gout L."/>
            <person name="Hahn M."/>
            <person name="Kohn L."/>
            <person name="Lapalu N."/>
            <person name="Plummer K.M."/>
            <person name="Pradier J.M."/>
            <person name="Quevillon E."/>
            <person name="Sharon A."/>
            <person name="Simon A."/>
            <person name="ten Have A."/>
            <person name="Tudzynski B."/>
            <person name="Tudzynski P."/>
            <person name="Wincker P."/>
            <person name="Andrew M."/>
            <person name="Anthouard V."/>
            <person name="Beever R.E."/>
            <person name="Beffa R."/>
            <person name="Benoit I."/>
            <person name="Bouzid O."/>
            <person name="Brault B."/>
            <person name="Chen Z."/>
            <person name="Choquer M."/>
            <person name="Collemare J."/>
            <person name="Cotton P."/>
            <person name="Danchin E.G."/>
            <person name="Da Silva C."/>
            <person name="Gautier A."/>
            <person name="Giraud C."/>
            <person name="Giraud T."/>
            <person name="Gonzalez C."/>
            <person name="Grossetete S."/>
            <person name="Guldener U."/>
            <person name="Henrissat B."/>
            <person name="Howlett B.J."/>
            <person name="Kodira C."/>
            <person name="Kretschmer M."/>
            <person name="Lappartient A."/>
            <person name="Leroch M."/>
            <person name="Levis C."/>
            <person name="Mauceli E."/>
            <person name="Neuveglise C."/>
            <person name="Oeser B."/>
            <person name="Pearson M."/>
            <person name="Poulain J."/>
            <person name="Poussereau N."/>
            <person name="Quesneville H."/>
            <person name="Rascle C."/>
            <person name="Schumacher J."/>
            <person name="Segurens B."/>
            <person name="Sexton A."/>
            <person name="Silva E."/>
            <person name="Sirven C."/>
            <person name="Soanes D.M."/>
            <person name="Talbot N.J."/>
            <person name="Templeton M."/>
            <person name="Yandava C."/>
            <person name="Yarden O."/>
            <person name="Zeng Q."/>
            <person name="Rollins J.A."/>
            <person name="Lebrun M.H."/>
            <person name="Dickman M."/>
        </authorList>
    </citation>
    <scope>NUCLEOTIDE SEQUENCE [LARGE SCALE GENOMIC DNA]</scope>
    <source>
        <strain evidence="2">ATCC 18683 / 1980 / Ss-1</strain>
    </source>
</reference>
<proteinExistence type="predicted"/>
<dbReference type="InParanoid" id="A7EES4"/>
<gene>
    <name evidence="1" type="ORF">SS1G_03814</name>
</gene>
<name>A7EES4_SCLS1</name>
<dbReference type="GeneID" id="5491852"/>
<protein>
    <submittedName>
        <fullName evidence="1">Uncharacterized protein</fullName>
    </submittedName>
</protein>
<sequence>MEVHFTTEHVDRCILDVFAVFQSAENVQNPAHLVLWAAMHARHQHKPLLAVYRARRCMRNRILLSHPSRYSGWLCIAVVQRSVFLKVYQLYDIDNAIGDGNFQGLDMHIAGKKGIPYSHPTQRGGKINVVQYDVVEMGSPKPAQYACAGAETKSPITPPVAGIGYLLPVPY</sequence>
<evidence type="ECO:0000313" key="2">
    <source>
        <dbReference type="Proteomes" id="UP000001312"/>
    </source>
</evidence>
<dbReference type="RefSeq" id="XP_001595725.1">
    <property type="nucleotide sequence ID" value="XM_001595675.1"/>
</dbReference>
<organism evidence="1 2">
    <name type="scientific">Sclerotinia sclerotiorum (strain ATCC 18683 / 1980 / Ss-1)</name>
    <name type="common">White mold</name>
    <name type="synonym">Whetzelinia sclerotiorum</name>
    <dbReference type="NCBI Taxonomy" id="665079"/>
    <lineage>
        <taxon>Eukaryota</taxon>
        <taxon>Fungi</taxon>
        <taxon>Dikarya</taxon>
        <taxon>Ascomycota</taxon>
        <taxon>Pezizomycotina</taxon>
        <taxon>Leotiomycetes</taxon>
        <taxon>Helotiales</taxon>
        <taxon>Sclerotiniaceae</taxon>
        <taxon>Sclerotinia</taxon>
    </lineage>
</organism>
<dbReference type="EMBL" id="CH476624">
    <property type="protein sequence ID" value="EDO01340.1"/>
    <property type="molecule type" value="Genomic_DNA"/>
</dbReference>
<dbReference type="HOGENOM" id="CLU_1563811_0_0_1"/>
<keyword evidence="2" id="KW-1185">Reference proteome</keyword>
<dbReference type="KEGG" id="ssl:SS1G_03814"/>